<evidence type="ECO:0000313" key="1">
    <source>
        <dbReference type="EMBL" id="GBN77184.1"/>
    </source>
</evidence>
<keyword evidence="2" id="KW-1185">Reference proteome</keyword>
<dbReference type="AlphaFoldDB" id="A0A4Y2RMY8"/>
<protein>
    <submittedName>
        <fullName evidence="1">Uncharacterized protein</fullName>
    </submittedName>
</protein>
<organism evidence="1 2">
    <name type="scientific">Araneus ventricosus</name>
    <name type="common">Orbweaver spider</name>
    <name type="synonym">Epeira ventricosa</name>
    <dbReference type="NCBI Taxonomy" id="182803"/>
    <lineage>
        <taxon>Eukaryota</taxon>
        <taxon>Metazoa</taxon>
        <taxon>Ecdysozoa</taxon>
        <taxon>Arthropoda</taxon>
        <taxon>Chelicerata</taxon>
        <taxon>Arachnida</taxon>
        <taxon>Araneae</taxon>
        <taxon>Araneomorphae</taxon>
        <taxon>Entelegynae</taxon>
        <taxon>Araneoidea</taxon>
        <taxon>Araneidae</taxon>
        <taxon>Araneus</taxon>
    </lineage>
</organism>
<comment type="caution">
    <text evidence="1">The sequence shown here is derived from an EMBL/GenBank/DDBJ whole genome shotgun (WGS) entry which is preliminary data.</text>
</comment>
<name>A0A4Y2RMY8_ARAVE</name>
<proteinExistence type="predicted"/>
<reference evidence="1 2" key="1">
    <citation type="journal article" date="2019" name="Sci. Rep.">
        <title>Orb-weaving spider Araneus ventricosus genome elucidates the spidroin gene catalogue.</title>
        <authorList>
            <person name="Kono N."/>
            <person name="Nakamura H."/>
            <person name="Ohtoshi R."/>
            <person name="Moran D.A.P."/>
            <person name="Shinohara A."/>
            <person name="Yoshida Y."/>
            <person name="Fujiwara M."/>
            <person name="Mori M."/>
            <person name="Tomita M."/>
            <person name="Arakawa K."/>
        </authorList>
    </citation>
    <scope>NUCLEOTIDE SEQUENCE [LARGE SCALE GENOMIC DNA]</scope>
</reference>
<gene>
    <name evidence="1" type="ORF">AVEN_157048_1</name>
</gene>
<dbReference type="Proteomes" id="UP000499080">
    <property type="component" value="Unassembled WGS sequence"/>
</dbReference>
<sequence length="119" mass="13898">MDIDVLFDHLLACKTNDHLIFLQLELELPIPDLVSTLIPFLQAYSKLKCLQLFIVYPANGIVFFMESWLENQPESLMKVFIDISGVEDERDYKILMNLTSEYVSRLELVRLNVEVDLNF</sequence>
<evidence type="ECO:0000313" key="2">
    <source>
        <dbReference type="Proteomes" id="UP000499080"/>
    </source>
</evidence>
<accession>A0A4Y2RMY8</accession>
<dbReference type="OrthoDB" id="10441936at2759"/>
<dbReference type="EMBL" id="BGPR01017747">
    <property type="protein sequence ID" value="GBN77184.1"/>
    <property type="molecule type" value="Genomic_DNA"/>
</dbReference>